<dbReference type="GO" id="GO:0005886">
    <property type="term" value="C:plasma membrane"/>
    <property type="evidence" value="ECO:0007669"/>
    <property type="project" value="UniProtKB-SubCell"/>
</dbReference>
<dbReference type="GO" id="GO:0015628">
    <property type="term" value="P:protein secretion by the type II secretion system"/>
    <property type="evidence" value="ECO:0007669"/>
    <property type="project" value="InterPro"/>
</dbReference>
<protein>
    <recommendedName>
        <fullName evidence="3">Type II secretion system protein N</fullName>
    </recommendedName>
    <alternativeName>
        <fullName evidence="10">General secretion pathway protein N</fullName>
    </alternativeName>
</protein>
<comment type="caution">
    <text evidence="11">The sequence shown here is derived from an EMBL/GenBank/DDBJ whole genome shotgun (WGS) entry which is preliminary data.</text>
</comment>
<proteinExistence type="inferred from homology"/>
<accession>A0A9X4EVM6</accession>
<dbReference type="GO" id="GO:0015627">
    <property type="term" value="C:type II protein secretion system complex"/>
    <property type="evidence" value="ECO:0007669"/>
    <property type="project" value="InterPro"/>
</dbReference>
<keyword evidence="9" id="KW-0472">Membrane</keyword>
<comment type="subcellular location">
    <subcellularLocation>
        <location evidence="1">Cell inner membrane</location>
    </subcellularLocation>
</comment>
<evidence type="ECO:0000256" key="1">
    <source>
        <dbReference type="ARBA" id="ARBA00004533"/>
    </source>
</evidence>
<dbReference type="AlphaFoldDB" id="A0A9X4EVM6"/>
<keyword evidence="5" id="KW-1003">Cell membrane</keyword>
<keyword evidence="6" id="KW-0997">Cell inner membrane</keyword>
<evidence type="ECO:0000256" key="6">
    <source>
        <dbReference type="ARBA" id="ARBA00022519"/>
    </source>
</evidence>
<sequence>MKHGWLYGGLSLLAFTTSLVAHIPASFVVSQAPMPLGLRITGIAGTIWSGSAQQIFWQGQNIGDLKWDIQLSSLFVAKLEAAVRFGRGSDMGVRGKGNVGLSLSGPYAENLVLSAATKQLTAALALPFPIDLQGQLELSLKQYQYSSPWCESAQGTLAWTDSKIGSPLGELSPGPVVADLTCQANDVTLTGQQSSAQVSSDFSAQLKPDMSYSFQAWFKPEAQFPSEMGEQLKWVGNPDNQGRYQFQYQGQL</sequence>
<dbReference type="Proteomes" id="UP001140979">
    <property type="component" value="Unassembled WGS sequence"/>
</dbReference>
<evidence type="ECO:0000256" key="4">
    <source>
        <dbReference type="ARBA" id="ARBA00022448"/>
    </source>
</evidence>
<dbReference type="RefSeq" id="WP_274683529.1">
    <property type="nucleotide sequence ID" value="NZ_JAKNBA010000025.1"/>
</dbReference>
<comment type="similarity">
    <text evidence="2">Belongs to the GSP N family.</text>
</comment>
<evidence type="ECO:0000313" key="12">
    <source>
        <dbReference type="Proteomes" id="UP001140979"/>
    </source>
</evidence>
<dbReference type="EMBL" id="JAKNBA010000025">
    <property type="protein sequence ID" value="MDE1243204.1"/>
    <property type="molecule type" value="Genomic_DNA"/>
</dbReference>
<evidence type="ECO:0000313" key="11">
    <source>
        <dbReference type="EMBL" id="MDE1243204.1"/>
    </source>
</evidence>
<evidence type="ECO:0000256" key="8">
    <source>
        <dbReference type="ARBA" id="ARBA00022927"/>
    </source>
</evidence>
<evidence type="ECO:0000256" key="3">
    <source>
        <dbReference type="ARBA" id="ARBA00021563"/>
    </source>
</evidence>
<keyword evidence="7" id="KW-0812">Transmembrane</keyword>
<evidence type="ECO:0000256" key="5">
    <source>
        <dbReference type="ARBA" id="ARBA00022475"/>
    </source>
</evidence>
<dbReference type="InterPro" id="IPR022792">
    <property type="entry name" value="T2SS_protein-GspN"/>
</dbReference>
<dbReference type="Pfam" id="PF01203">
    <property type="entry name" value="T2SSN"/>
    <property type="match status" value="1"/>
</dbReference>
<evidence type="ECO:0000256" key="10">
    <source>
        <dbReference type="ARBA" id="ARBA00030772"/>
    </source>
</evidence>
<evidence type="ECO:0000256" key="7">
    <source>
        <dbReference type="ARBA" id="ARBA00022692"/>
    </source>
</evidence>
<evidence type="ECO:0000256" key="2">
    <source>
        <dbReference type="ARBA" id="ARBA00007208"/>
    </source>
</evidence>
<evidence type="ECO:0000256" key="9">
    <source>
        <dbReference type="ARBA" id="ARBA00023136"/>
    </source>
</evidence>
<reference evidence="11" key="1">
    <citation type="submission" date="2022-02" db="EMBL/GenBank/DDBJ databases">
        <title>Emergence and expansion in Europe of a Vibrio aestuarianus clonal complex pathogenic for oysters.</title>
        <authorList>
            <person name="Mesnil A."/>
            <person name="Travers M.-A."/>
        </authorList>
    </citation>
    <scope>NUCLEOTIDE SEQUENCE</scope>
    <source>
        <strain evidence="11">19_064_11T1</strain>
    </source>
</reference>
<name>A0A9X4EVM6_9VIBR</name>
<keyword evidence="4" id="KW-0813">Transport</keyword>
<keyword evidence="8" id="KW-0653">Protein transport</keyword>
<gene>
    <name evidence="11" type="ORF">L9W94_13800</name>
</gene>
<organism evidence="11 12">
    <name type="scientific">Vibrio aestuarianus</name>
    <dbReference type="NCBI Taxonomy" id="28171"/>
    <lineage>
        <taxon>Bacteria</taxon>
        <taxon>Pseudomonadati</taxon>
        <taxon>Pseudomonadota</taxon>
        <taxon>Gammaproteobacteria</taxon>
        <taxon>Vibrionales</taxon>
        <taxon>Vibrionaceae</taxon>
        <taxon>Vibrio</taxon>
    </lineage>
</organism>